<dbReference type="InterPro" id="IPR005662">
    <property type="entry name" value="GTPase_Era-like"/>
</dbReference>
<dbReference type="eggNOG" id="COG0699">
    <property type="taxonomic scope" value="Bacteria"/>
</dbReference>
<dbReference type="Gene3D" id="3.40.50.300">
    <property type="entry name" value="P-loop containing nucleotide triphosphate hydrolases"/>
    <property type="match status" value="1"/>
</dbReference>
<dbReference type="Proteomes" id="UP000007814">
    <property type="component" value="Unassembled WGS sequence"/>
</dbReference>
<name>J3JJT0_ACTNH</name>
<gene>
    <name evidence="2" type="ORF">HMPREF1129_1104</name>
</gene>
<dbReference type="GO" id="GO:0019843">
    <property type="term" value="F:rRNA binding"/>
    <property type="evidence" value="ECO:0007669"/>
    <property type="project" value="TreeGrafter"/>
</dbReference>
<dbReference type="PANTHER" id="PTHR42698">
    <property type="entry name" value="GTPASE ERA"/>
    <property type="match status" value="1"/>
</dbReference>
<protein>
    <submittedName>
        <fullName evidence="2">Dynamin domain protein</fullName>
    </submittedName>
</protein>
<dbReference type="GO" id="GO:0000028">
    <property type="term" value="P:ribosomal small subunit assembly"/>
    <property type="evidence" value="ECO:0007669"/>
    <property type="project" value="TreeGrafter"/>
</dbReference>
<evidence type="ECO:0000313" key="2">
    <source>
        <dbReference type="EMBL" id="EJN84706.1"/>
    </source>
</evidence>
<dbReference type="CDD" id="cd00882">
    <property type="entry name" value="Ras_like_GTPase"/>
    <property type="match status" value="1"/>
</dbReference>
<dbReference type="GO" id="GO:0005829">
    <property type="term" value="C:cytosol"/>
    <property type="evidence" value="ECO:0007669"/>
    <property type="project" value="TreeGrafter"/>
</dbReference>
<comment type="caution">
    <text evidence="2">The sequence shown here is derived from an EMBL/GenBank/DDBJ whole genome shotgun (WGS) entry which is preliminary data.</text>
</comment>
<dbReference type="PANTHER" id="PTHR42698:SF1">
    <property type="entry name" value="GTPASE ERA, MITOCHONDRIAL"/>
    <property type="match status" value="1"/>
</dbReference>
<sequence length="606" mass="63840">MPCSATNVLLAALVVVGILVRGVVLPRIPEWRAREAGCHSGVSGDSRRFHDTCGVNCRDQSSTLLCCAHRVGTCPLLSPRATPRTIAPVSSLSRVQLLEVLTDLVRDLERLDLALSADGIEAARTLRDGLIGQVRDQVIPRLQDADIPSVVVIGGSTGAGKSTLVNSVLGQEVSDAGVLRPTTRTPVLVANPEDMESLSDHPLTEVCRQEVSSAIPAGLALIDASDLDSVHEANRELAGRLLEAADLWLFVTTAARYGDQTPWMTLEEATRRETPIGVVLNRVPAKILSEVRRDLITRLQGLGLSEAPFFVIPDAGPHEGLLSGDGVTELREWLRLLAGRHRAAGLVRRTGRGVWSTLRTDLERLADDVDAQEAVAQDLEKECQGLRDVAIESLSADIGSGSAGQGATATRWITLASSGGPLASLAQGGRMRRGFLGRADKARAEGLAHLANDAREALANQLQAAIVALSAKAERAWAEAGAGDRAARILGQGDEAVVTIDAWVGYLEANIEIPQSIRRLAPASVIDLLISAAAGVDGAVLAARRLGLEEQTRQAGTLLVEAVTEALTATVPKGAAISLAPAPGFAAALRLRSGELKPFTRPGATA</sequence>
<dbReference type="PATRIC" id="fig|1115803.3.peg.1533"/>
<feature type="coiled-coil region" evidence="1">
    <location>
        <begin position="362"/>
        <end position="389"/>
    </location>
</feature>
<organism evidence="2 3">
    <name type="scientific">Actinomyces naeslundii (strain ATCC 12104 / DSM 43013 / CCUG 2238 / JCM 8349 / NCTC 10301 / Howell 279)</name>
    <dbReference type="NCBI Taxonomy" id="1115803"/>
    <lineage>
        <taxon>Bacteria</taxon>
        <taxon>Bacillati</taxon>
        <taxon>Actinomycetota</taxon>
        <taxon>Actinomycetes</taxon>
        <taxon>Actinomycetales</taxon>
        <taxon>Actinomycetaceae</taxon>
        <taxon>Actinomyces</taxon>
    </lineage>
</organism>
<reference evidence="2 3" key="1">
    <citation type="submission" date="2012-07" db="EMBL/GenBank/DDBJ databases">
        <authorList>
            <person name="Durkin A.S."/>
            <person name="McCorrison J."/>
            <person name="Torralba M."/>
            <person name="Gillis M."/>
            <person name="Methe B."/>
            <person name="Sutton G."/>
            <person name="Nelson K.E."/>
        </authorList>
    </citation>
    <scope>NUCLEOTIDE SEQUENCE [LARGE SCALE GENOMIC DNA]</scope>
    <source>
        <strain evidence="3">ATCC 12104 / DSM 43013 / CCUG 2238 / JCM 8349 / NCTC 10301 / Howell 279</strain>
    </source>
</reference>
<dbReference type="InterPro" id="IPR027417">
    <property type="entry name" value="P-loop_NTPase"/>
</dbReference>
<dbReference type="GO" id="GO:0043024">
    <property type="term" value="F:ribosomal small subunit binding"/>
    <property type="evidence" value="ECO:0007669"/>
    <property type="project" value="TreeGrafter"/>
</dbReference>
<dbReference type="GO" id="GO:0005525">
    <property type="term" value="F:GTP binding"/>
    <property type="evidence" value="ECO:0007669"/>
    <property type="project" value="InterPro"/>
</dbReference>
<accession>J3JJT0</accession>
<proteinExistence type="predicted"/>
<evidence type="ECO:0000313" key="3">
    <source>
        <dbReference type="Proteomes" id="UP000007814"/>
    </source>
</evidence>
<dbReference type="AlphaFoldDB" id="J3JJT0"/>
<evidence type="ECO:0000256" key="1">
    <source>
        <dbReference type="SAM" id="Coils"/>
    </source>
</evidence>
<keyword evidence="1" id="KW-0175">Coiled coil</keyword>
<dbReference type="SUPFAM" id="SSF52540">
    <property type="entry name" value="P-loop containing nucleoside triphosphate hydrolases"/>
    <property type="match status" value="1"/>
</dbReference>
<dbReference type="EMBL" id="ALJK01000140">
    <property type="protein sequence ID" value="EJN84706.1"/>
    <property type="molecule type" value="Genomic_DNA"/>
</dbReference>